<accession>A0A7C3KHA2</accession>
<comment type="caution">
    <text evidence="1">The sequence shown here is derived from an EMBL/GenBank/DDBJ whole genome shotgun (WGS) entry which is preliminary data.</text>
</comment>
<name>A0A7C3KHA2_9CYAN</name>
<dbReference type="EMBL" id="DSRU01000361">
    <property type="protein sequence ID" value="HFN01005.1"/>
    <property type="molecule type" value="Genomic_DNA"/>
</dbReference>
<evidence type="ECO:0000313" key="1">
    <source>
        <dbReference type="EMBL" id="HFN01005.1"/>
    </source>
</evidence>
<proteinExistence type="predicted"/>
<organism evidence="1">
    <name type="scientific">Oscillatoriales cyanobacterium SpSt-418</name>
    <dbReference type="NCBI Taxonomy" id="2282169"/>
    <lineage>
        <taxon>Bacteria</taxon>
        <taxon>Bacillati</taxon>
        <taxon>Cyanobacteriota</taxon>
        <taxon>Cyanophyceae</taxon>
        <taxon>Oscillatoriophycideae</taxon>
        <taxon>Oscillatoriales</taxon>
    </lineage>
</organism>
<dbReference type="AlphaFoldDB" id="A0A7C3KHA2"/>
<gene>
    <name evidence="1" type="ORF">ENR64_25270</name>
</gene>
<reference evidence="1" key="1">
    <citation type="journal article" date="2020" name="mSystems">
        <title>Genome- and Community-Level Interaction Insights into Carbon Utilization and Element Cycling Functions of Hydrothermarchaeota in Hydrothermal Sediment.</title>
        <authorList>
            <person name="Zhou Z."/>
            <person name="Liu Y."/>
            <person name="Xu W."/>
            <person name="Pan J."/>
            <person name="Luo Z.H."/>
            <person name="Li M."/>
        </authorList>
    </citation>
    <scope>NUCLEOTIDE SEQUENCE [LARGE SCALE GENOMIC DNA]</scope>
    <source>
        <strain evidence="1">SpSt-418</strain>
    </source>
</reference>
<protein>
    <submittedName>
        <fullName evidence="1">Uncharacterized protein</fullName>
    </submittedName>
</protein>
<sequence length="71" mass="8390">MPLSKVEIKHLFERIIFDDEKPKDWVQDVWGMSPTLGESAAKLWEVFEAMLESYPEDDLEALLNQFYQDLL</sequence>